<protein>
    <submittedName>
        <fullName evidence="4">Outer membrane autotransporter protein</fullName>
    </submittedName>
</protein>
<dbReference type="InterPro" id="IPR005546">
    <property type="entry name" value="Autotransporte_beta"/>
</dbReference>
<feature type="region of interest" description="Disordered" evidence="1">
    <location>
        <begin position="522"/>
        <end position="585"/>
    </location>
</feature>
<dbReference type="InterPro" id="IPR012332">
    <property type="entry name" value="Autotransporter_pectin_lyase_C"/>
</dbReference>
<dbReference type="NCBIfam" id="TIGR01414">
    <property type="entry name" value="autotrans_barl"/>
    <property type="match status" value="1"/>
</dbReference>
<dbReference type="PANTHER" id="PTHR35037:SF3">
    <property type="entry name" value="C-TERMINAL REGION OF AIDA-LIKE PROTEIN"/>
    <property type="match status" value="1"/>
</dbReference>
<name>A0ABX9RZC7_9ENTR</name>
<feature type="domain" description="Autotransporter" evidence="3">
    <location>
        <begin position="613"/>
        <end position="882"/>
    </location>
</feature>
<dbReference type="InterPro" id="IPR006315">
    <property type="entry name" value="OM_autotransptr_brl_dom"/>
</dbReference>
<comment type="caution">
    <text evidence="4">The sequence shown here is derived from an EMBL/GenBank/DDBJ whole genome shotgun (WGS) entry which is preliminary data.</text>
</comment>
<dbReference type="GeneID" id="66902508"/>
<gene>
    <name evidence="4" type="ORF">C7387_0423</name>
</gene>
<evidence type="ECO:0000256" key="2">
    <source>
        <dbReference type="SAM" id="SignalP"/>
    </source>
</evidence>
<dbReference type="RefSeq" id="WP_120815932.1">
    <property type="nucleotide sequence ID" value="NZ_RBIZ01000003.1"/>
</dbReference>
<reference evidence="4 5" key="1">
    <citation type="submission" date="2018-10" db="EMBL/GenBank/DDBJ databases">
        <title>Genomic Encyclopedia of Type Strains, Phase IV (KMG-IV): sequencing the most valuable type-strain genomes for metagenomic binning, comparative biology and taxonomic classification.</title>
        <authorList>
            <person name="Goeker M."/>
        </authorList>
    </citation>
    <scope>NUCLEOTIDE SEQUENCE [LARGE SCALE GENOMIC DNA]</scope>
    <source>
        <strain evidence="4 5">DSM 5079</strain>
    </source>
</reference>
<evidence type="ECO:0000259" key="3">
    <source>
        <dbReference type="PROSITE" id="PS51208"/>
    </source>
</evidence>
<feature type="signal peptide" evidence="2">
    <location>
        <begin position="1"/>
        <end position="25"/>
    </location>
</feature>
<dbReference type="EMBL" id="RBIZ01000003">
    <property type="protein sequence ID" value="RKR63759.1"/>
    <property type="molecule type" value="Genomic_DNA"/>
</dbReference>
<feature type="chain" id="PRO_5045463414" evidence="2">
    <location>
        <begin position="26"/>
        <end position="882"/>
    </location>
</feature>
<keyword evidence="2" id="KW-0732">Signal</keyword>
<proteinExistence type="predicted"/>
<keyword evidence="5" id="KW-1185">Reference proteome</keyword>
<dbReference type="Gene3D" id="2.40.128.130">
    <property type="entry name" value="Autotransporter beta-domain"/>
    <property type="match status" value="1"/>
</dbReference>
<sequence length="882" mass="91058">MAINFKKSIISIMVLSAFSAVNAMAEDTFSDEIFTDTQSLNDDNEEYTFTAGTVIEASGDGIGLKRKNQTLTFNDGSVINVTGNGIAVGGSNAQVTVDGVDTKINAEGNGIYLNAANSALAITNGAKISGEVGIDTTSKSIGSTILVSGSGSVVTATAGDGILLGGLNQTVTVSDGATVAVLDGYDGIYALNSNTHITVDSGAQILGGGEGITVTMDNNTVNISDEGTLVAGGNAGITANYYGHDSTINVFNGAHVISQGSGIYISEENVGDVIAIDGDGTLVSGEQYGINLAGSDQTVSIANGAVVSGDTALGVYGSNNHISASGAVISGTTNALDISSRDTASLSFSQSTLTGNIHQASAANQSVSMDSSSWQGAVTYADEETGALNLNLSNGAVWTTTGDSVVNDITMTNGSAIVMEGGNVSVNSLASDTAFDAGPASIYTTWDPSTSAARLLTAGSATGSFSVGVSSATSGAAGDMTGDEVMHVNDASGATFNSLQTDVGVYRYTTAAVANTDGSVSVVLDTITPDPTPAPDPDPDPTPDPTPAPEPDPTPTPDPVPDPDQGDATPDNNATPRPTLSTASQAVVDTRAAAVNLWYDEEDALLLRMDSERRSDSEGVWGSYYGSNHRQSMNQASSSFDQTTQGFMVGADKRIPLASGNLLFGAAVMRGDSNNNMHDAGNSGTNTNSYGGALYGSYRMNNGLFFDATLKAEHLNNSMDVISTDGGHSHGDYSNNGYGGTLKAGWHWQNDTLFVEPYARVSAIHYNGVNYKLDNGLHAKDSRYKSLRVEGGVNMGTTLNVHNTEVRPYLHFAVANETENSNKININDVGINDSNHGRKGIVGVGTEIKLAKSLHVWAGANYAKGDNKEDPWQVSVGASWSW</sequence>
<dbReference type="InterPro" id="IPR036709">
    <property type="entry name" value="Autotransporte_beta_dom_sf"/>
</dbReference>
<dbReference type="PROSITE" id="PS51208">
    <property type="entry name" value="AUTOTRANSPORTER"/>
    <property type="match status" value="1"/>
</dbReference>
<dbReference type="Proteomes" id="UP000267341">
    <property type="component" value="Unassembled WGS sequence"/>
</dbReference>
<organism evidence="4 5">
    <name type="scientific">Yokenella regensburgei</name>
    <dbReference type="NCBI Taxonomy" id="158877"/>
    <lineage>
        <taxon>Bacteria</taxon>
        <taxon>Pseudomonadati</taxon>
        <taxon>Pseudomonadota</taxon>
        <taxon>Gammaproteobacteria</taxon>
        <taxon>Enterobacterales</taxon>
        <taxon>Enterobacteriaceae</taxon>
        <taxon>Yokenella</taxon>
    </lineage>
</organism>
<dbReference type="Pfam" id="PF03797">
    <property type="entry name" value="Autotransporter"/>
    <property type="match status" value="1"/>
</dbReference>
<dbReference type="InterPro" id="IPR003991">
    <property type="entry name" value="Pertactin_virulence_factor"/>
</dbReference>
<dbReference type="InterPro" id="IPR011050">
    <property type="entry name" value="Pectin_lyase_fold/virulence"/>
</dbReference>
<evidence type="ECO:0000313" key="5">
    <source>
        <dbReference type="Proteomes" id="UP000267341"/>
    </source>
</evidence>
<dbReference type="SUPFAM" id="SSF51126">
    <property type="entry name" value="Pectin lyase-like"/>
    <property type="match status" value="1"/>
</dbReference>
<dbReference type="PRINTS" id="PR01484">
    <property type="entry name" value="PRTACTNFAMLY"/>
</dbReference>
<dbReference type="Gene3D" id="2.160.20.20">
    <property type="match status" value="1"/>
</dbReference>
<accession>A0ABX9RZC7</accession>
<evidence type="ECO:0000313" key="4">
    <source>
        <dbReference type="EMBL" id="RKR63759.1"/>
    </source>
</evidence>
<dbReference type="SUPFAM" id="SSF103515">
    <property type="entry name" value="Autotransporter"/>
    <property type="match status" value="1"/>
</dbReference>
<dbReference type="PANTHER" id="PTHR35037">
    <property type="entry name" value="C-TERMINAL REGION OF AIDA-LIKE PROTEIN"/>
    <property type="match status" value="1"/>
</dbReference>
<dbReference type="SMART" id="SM00869">
    <property type="entry name" value="Autotransporter"/>
    <property type="match status" value="1"/>
</dbReference>
<feature type="compositionally biased region" description="Polar residues" evidence="1">
    <location>
        <begin position="570"/>
        <end position="585"/>
    </location>
</feature>
<feature type="compositionally biased region" description="Pro residues" evidence="1">
    <location>
        <begin position="530"/>
        <end position="562"/>
    </location>
</feature>
<dbReference type="InterPro" id="IPR051551">
    <property type="entry name" value="Autotransporter_adhesion"/>
</dbReference>
<evidence type="ECO:0000256" key="1">
    <source>
        <dbReference type="SAM" id="MobiDB-lite"/>
    </source>
</evidence>